<evidence type="ECO:0000313" key="3">
    <source>
        <dbReference type="Proteomes" id="UP000053558"/>
    </source>
</evidence>
<dbReference type="Pfam" id="PF20414">
    <property type="entry name" value="DUF6698"/>
    <property type="match status" value="1"/>
</dbReference>
<feature type="region of interest" description="Disordered" evidence="1">
    <location>
        <begin position="1"/>
        <end position="37"/>
    </location>
</feature>
<keyword evidence="3" id="KW-1185">Reference proteome</keyword>
<sequence>MARRRARQSTTPSAPTPPAADSLTVPATSGATPPVHVPVPPQESVVTDAQAVVPVTTASTPVVAVVPAPAIVPPAPVVDEAALTTEARMAGRHITMFDRFYNILNTAAEVYEADPGRELTSAEEDTVEMYTALLNMIPSLKRQLELGGPGSIKTISMALHTGRNNARGDDIKVLKDKIFLWRTFLDVPAGAFTGARHLLGFQSRATGALLCPVNMDYDDQNIAAGLRNGTIKVTPRDLPKFLWVGEKVQKADNLFEGFLRGEMLVKAYLTIYISPSAGIYDDAGSGGRQGNAALHNVRHVSLSSIAYVATLVRFVLSATPKWGQRNGDKDPFSETFYNWILKLLCEAPAADAVWHDDLLTWWQQRIFGNDGPDDEANAMEVADDDNSVAAQMFRMPALH</sequence>
<gene>
    <name evidence="2" type="ORF">CONPUDRAFT_154780</name>
</gene>
<dbReference type="EMBL" id="JH711579">
    <property type="protein sequence ID" value="EIW80782.1"/>
    <property type="molecule type" value="Genomic_DNA"/>
</dbReference>
<name>A0A5M3MNQ0_CONPW</name>
<proteinExistence type="predicted"/>
<dbReference type="OrthoDB" id="3220614at2759"/>
<evidence type="ECO:0000256" key="1">
    <source>
        <dbReference type="SAM" id="MobiDB-lite"/>
    </source>
</evidence>
<organism evidence="2 3">
    <name type="scientific">Coniophora puteana (strain RWD-64-598)</name>
    <name type="common">Brown rot fungus</name>
    <dbReference type="NCBI Taxonomy" id="741705"/>
    <lineage>
        <taxon>Eukaryota</taxon>
        <taxon>Fungi</taxon>
        <taxon>Dikarya</taxon>
        <taxon>Basidiomycota</taxon>
        <taxon>Agaricomycotina</taxon>
        <taxon>Agaricomycetes</taxon>
        <taxon>Agaricomycetidae</taxon>
        <taxon>Boletales</taxon>
        <taxon>Coniophorineae</taxon>
        <taxon>Coniophoraceae</taxon>
        <taxon>Coniophora</taxon>
    </lineage>
</organism>
<accession>A0A5M3MNQ0</accession>
<dbReference type="Proteomes" id="UP000053558">
    <property type="component" value="Unassembled WGS sequence"/>
</dbReference>
<protein>
    <submittedName>
        <fullName evidence="2">Uncharacterized protein</fullName>
    </submittedName>
</protein>
<comment type="caution">
    <text evidence="2">The sequence shown here is derived from an EMBL/GenBank/DDBJ whole genome shotgun (WGS) entry which is preliminary data.</text>
</comment>
<dbReference type="GeneID" id="19203321"/>
<evidence type="ECO:0000313" key="2">
    <source>
        <dbReference type="EMBL" id="EIW80782.1"/>
    </source>
</evidence>
<dbReference type="InterPro" id="IPR046521">
    <property type="entry name" value="DUF6698"/>
</dbReference>
<reference evidence="3" key="1">
    <citation type="journal article" date="2012" name="Science">
        <title>The Paleozoic origin of enzymatic lignin decomposition reconstructed from 31 fungal genomes.</title>
        <authorList>
            <person name="Floudas D."/>
            <person name="Binder M."/>
            <person name="Riley R."/>
            <person name="Barry K."/>
            <person name="Blanchette R.A."/>
            <person name="Henrissat B."/>
            <person name="Martinez A.T."/>
            <person name="Otillar R."/>
            <person name="Spatafora J.W."/>
            <person name="Yadav J.S."/>
            <person name="Aerts A."/>
            <person name="Benoit I."/>
            <person name="Boyd A."/>
            <person name="Carlson A."/>
            <person name="Copeland A."/>
            <person name="Coutinho P.M."/>
            <person name="de Vries R.P."/>
            <person name="Ferreira P."/>
            <person name="Findley K."/>
            <person name="Foster B."/>
            <person name="Gaskell J."/>
            <person name="Glotzer D."/>
            <person name="Gorecki P."/>
            <person name="Heitman J."/>
            <person name="Hesse C."/>
            <person name="Hori C."/>
            <person name="Igarashi K."/>
            <person name="Jurgens J.A."/>
            <person name="Kallen N."/>
            <person name="Kersten P."/>
            <person name="Kohler A."/>
            <person name="Kuees U."/>
            <person name="Kumar T.K.A."/>
            <person name="Kuo A."/>
            <person name="LaButti K."/>
            <person name="Larrondo L.F."/>
            <person name="Lindquist E."/>
            <person name="Ling A."/>
            <person name="Lombard V."/>
            <person name="Lucas S."/>
            <person name="Lundell T."/>
            <person name="Martin R."/>
            <person name="McLaughlin D.J."/>
            <person name="Morgenstern I."/>
            <person name="Morin E."/>
            <person name="Murat C."/>
            <person name="Nagy L.G."/>
            <person name="Nolan M."/>
            <person name="Ohm R.A."/>
            <person name="Patyshakuliyeva A."/>
            <person name="Rokas A."/>
            <person name="Ruiz-Duenas F.J."/>
            <person name="Sabat G."/>
            <person name="Salamov A."/>
            <person name="Samejima M."/>
            <person name="Schmutz J."/>
            <person name="Slot J.C."/>
            <person name="St John F."/>
            <person name="Stenlid J."/>
            <person name="Sun H."/>
            <person name="Sun S."/>
            <person name="Syed K."/>
            <person name="Tsang A."/>
            <person name="Wiebenga A."/>
            <person name="Young D."/>
            <person name="Pisabarro A."/>
            <person name="Eastwood D.C."/>
            <person name="Martin F."/>
            <person name="Cullen D."/>
            <person name="Grigoriev I.V."/>
            <person name="Hibbett D.S."/>
        </authorList>
    </citation>
    <scope>NUCLEOTIDE SEQUENCE [LARGE SCALE GENOMIC DNA]</scope>
    <source>
        <strain evidence="3">RWD-64-598 SS2</strain>
    </source>
</reference>
<dbReference type="KEGG" id="cput:CONPUDRAFT_154780"/>
<dbReference type="OMA" id="PEFAMER"/>
<dbReference type="AlphaFoldDB" id="A0A5M3MNQ0"/>
<dbReference type="RefSeq" id="XP_007769646.1">
    <property type="nucleotide sequence ID" value="XM_007771456.1"/>
</dbReference>